<accession>A0A0N4XPV9</accession>
<keyword evidence="2" id="KW-1185">Reference proteome</keyword>
<dbReference type="Gene3D" id="2.80.10.50">
    <property type="match status" value="1"/>
</dbReference>
<proteinExistence type="predicted"/>
<reference evidence="3" key="1">
    <citation type="submission" date="2017-02" db="UniProtKB">
        <authorList>
            <consortium name="WormBaseParasite"/>
        </authorList>
    </citation>
    <scope>IDENTIFICATION</scope>
</reference>
<evidence type="ECO:0000313" key="2">
    <source>
        <dbReference type="Proteomes" id="UP000271162"/>
    </source>
</evidence>
<dbReference type="AlphaFoldDB" id="A0A0N4XPV9"/>
<evidence type="ECO:0000313" key="1">
    <source>
        <dbReference type="EMBL" id="VDL68152.1"/>
    </source>
</evidence>
<dbReference type="WBParaSite" id="NBR_0000456101-mRNA-1">
    <property type="protein sequence ID" value="NBR_0000456101-mRNA-1"/>
    <property type="gene ID" value="NBR_0000456101"/>
</dbReference>
<dbReference type="Proteomes" id="UP000271162">
    <property type="component" value="Unassembled WGS sequence"/>
</dbReference>
<organism evidence="3">
    <name type="scientific">Nippostrongylus brasiliensis</name>
    <name type="common">Rat hookworm</name>
    <dbReference type="NCBI Taxonomy" id="27835"/>
    <lineage>
        <taxon>Eukaryota</taxon>
        <taxon>Metazoa</taxon>
        <taxon>Ecdysozoa</taxon>
        <taxon>Nematoda</taxon>
        <taxon>Chromadorea</taxon>
        <taxon>Rhabditida</taxon>
        <taxon>Rhabditina</taxon>
        <taxon>Rhabditomorpha</taxon>
        <taxon>Strongyloidea</taxon>
        <taxon>Heligmosomidae</taxon>
        <taxon>Nippostrongylus</taxon>
    </lineage>
</organism>
<reference evidence="1 2" key="2">
    <citation type="submission" date="2018-11" db="EMBL/GenBank/DDBJ databases">
        <authorList>
            <consortium name="Pathogen Informatics"/>
        </authorList>
    </citation>
    <scope>NUCLEOTIDE SEQUENCE [LARGE SCALE GENOMIC DNA]</scope>
</reference>
<sequence>MSSIFSKSKGTLERTKAEFLAPPSSQLYADGPDNMDECPLGTYFLVPVKSDFPEADRKLLFTLDPGIMPMNKDVPSKSYVRLQHEATGTWVHATSATEKQNLYYSR</sequence>
<dbReference type="STRING" id="27835.A0A0N4XPV9"/>
<gene>
    <name evidence="1" type="ORF">NBR_LOCUS4563</name>
</gene>
<name>A0A0N4XPV9_NIPBR</name>
<dbReference type="EMBL" id="UYSL01008821">
    <property type="protein sequence ID" value="VDL68152.1"/>
    <property type="molecule type" value="Genomic_DNA"/>
</dbReference>
<dbReference type="InterPro" id="IPR036300">
    <property type="entry name" value="MIR_dom_sf"/>
</dbReference>
<protein>
    <submittedName>
        <fullName evidence="3">MIR domain-containing protein</fullName>
    </submittedName>
</protein>
<dbReference type="SUPFAM" id="SSF82109">
    <property type="entry name" value="MIR domain"/>
    <property type="match status" value="1"/>
</dbReference>
<evidence type="ECO:0000313" key="3">
    <source>
        <dbReference type="WBParaSite" id="NBR_0000456101-mRNA-1"/>
    </source>
</evidence>